<protein>
    <recommendedName>
        <fullName evidence="4">Granulins domain-containing protein</fullName>
    </recommendedName>
</protein>
<reference evidence="3" key="1">
    <citation type="submission" date="2024-04" db="EMBL/GenBank/DDBJ databases">
        <authorList>
            <person name="Shaw F."/>
            <person name="Minotto A."/>
        </authorList>
    </citation>
    <scope>NUCLEOTIDE SEQUENCE [LARGE SCALE GENOMIC DNA]</scope>
</reference>
<accession>A0ABP1DU83</accession>
<gene>
    <name evidence="2" type="ORF">GFSPODELE1_LOCUS8311</name>
</gene>
<feature type="transmembrane region" description="Helical" evidence="1">
    <location>
        <begin position="38"/>
        <end position="62"/>
    </location>
</feature>
<feature type="transmembrane region" description="Helical" evidence="1">
    <location>
        <begin position="12"/>
        <end position="32"/>
    </location>
</feature>
<keyword evidence="1" id="KW-0472">Membrane</keyword>
<evidence type="ECO:0008006" key="4">
    <source>
        <dbReference type="Google" id="ProtNLM"/>
    </source>
</evidence>
<evidence type="ECO:0000256" key="1">
    <source>
        <dbReference type="SAM" id="Phobius"/>
    </source>
</evidence>
<keyword evidence="1" id="KW-0812">Transmembrane</keyword>
<keyword evidence="3" id="KW-1185">Reference proteome</keyword>
<proteinExistence type="predicted"/>
<dbReference type="Proteomes" id="UP001497453">
    <property type="component" value="Chromosome 6"/>
</dbReference>
<keyword evidence="1" id="KW-1133">Transmembrane helix</keyword>
<organism evidence="2 3">
    <name type="scientific">Somion occarium</name>
    <dbReference type="NCBI Taxonomy" id="3059160"/>
    <lineage>
        <taxon>Eukaryota</taxon>
        <taxon>Fungi</taxon>
        <taxon>Dikarya</taxon>
        <taxon>Basidiomycota</taxon>
        <taxon>Agaricomycotina</taxon>
        <taxon>Agaricomycetes</taxon>
        <taxon>Polyporales</taxon>
        <taxon>Cerrenaceae</taxon>
        <taxon>Somion</taxon>
    </lineage>
</organism>
<name>A0ABP1DU83_9APHY</name>
<sequence>MERIFEVSRPLLIYNSAVLTPSLTCNTLLIDINVTKSIFAMRFSLSVISLGVLFTLGSASTVPDSSLTKRTTGCAVEQALCTTTGLFPCCPGLRCKALVEICDAVGICGP</sequence>
<evidence type="ECO:0000313" key="2">
    <source>
        <dbReference type="EMBL" id="CAL1711371.1"/>
    </source>
</evidence>
<dbReference type="EMBL" id="OZ037949">
    <property type="protein sequence ID" value="CAL1711371.1"/>
    <property type="molecule type" value="Genomic_DNA"/>
</dbReference>
<evidence type="ECO:0000313" key="3">
    <source>
        <dbReference type="Proteomes" id="UP001497453"/>
    </source>
</evidence>